<dbReference type="PANTHER" id="PTHR32322">
    <property type="entry name" value="INNER MEMBRANE TRANSPORTER"/>
    <property type="match status" value="1"/>
</dbReference>
<reference evidence="9" key="1">
    <citation type="submission" date="2023-08" db="EMBL/GenBank/DDBJ databases">
        <title>Rhodospirillaceae gen. nov., a novel taxon isolated from the Yangtze River Yuezi River estuary sludge.</title>
        <authorList>
            <person name="Ruan L."/>
        </authorList>
    </citation>
    <scope>NUCLEOTIDE SEQUENCE [LARGE SCALE GENOMIC DNA]</scope>
    <source>
        <strain evidence="9">R-7</strain>
    </source>
</reference>
<feature type="transmembrane region" description="Helical" evidence="6">
    <location>
        <begin position="146"/>
        <end position="166"/>
    </location>
</feature>
<feature type="transmembrane region" description="Helical" evidence="6">
    <location>
        <begin position="97"/>
        <end position="115"/>
    </location>
</feature>
<comment type="caution">
    <text evidence="8">The sequence shown here is derived from an EMBL/GenBank/DDBJ whole genome shotgun (WGS) entry which is preliminary data.</text>
</comment>
<evidence type="ECO:0000256" key="2">
    <source>
        <dbReference type="ARBA" id="ARBA00007362"/>
    </source>
</evidence>
<dbReference type="Pfam" id="PF00892">
    <property type="entry name" value="EamA"/>
    <property type="match status" value="2"/>
</dbReference>
<evidence type="ECO:0000256" key="4">
    <source>
        <dbReference type="ARBA" id="ARBA00022989"/>
    </source>
</evidence>
<sequence length="301" mass="32015">MSRSHAGSLLLLLGLAVCWGYNWVVMKIGLHDAGPVAFAAIRCLGGAIILGCVLLALRRSFKIVEPWTVAAIGLLQTALAQGLIAMALSGGQAGKSAVLNYTLPVWVMILGFLFLKERPRLMQWLATAVAFGGVMVMTFLNETTISLAPIFLALSASICWGAGTVVTQSLMRRHNGRIDTVVLTAWQLFIGGVVLTALAFIVPEAPLHWTTSLVLALLYNVGPASAVAFLLWFMLQQRIEANVLSLIVLIVPLVGIAAGWLQLGERPTGPDAIGMALILAGIAVMVVSQRRKLPVTAQAEG</sequence>
<feature type="domain" description="EamA" evidence="7">
    <location>
        <begin position="150"/>
        <end position="286"/>
    </location>
</feature>
<feature type="transmembrane region" description="Helical" evidence="6">
    <location>
        <begin position="241"/>
        <end position="260"/>
    </location>
</feature>
<dbReference type="PANTHER" id="PTHR32322:SF2">
    <property type="entry name" value="EAMA DOMAIN-CONTAINING PROTEIN"/>
    <property type="match status" value="1"/>
</dbReference>
<evidence type="ECO:0000256" key="3">
    <source>
        <dbReference type="ARBA" id="ARBA00022692"/>
    </source>
</evidence>
<protein>
    <submittedName>
        <fullName evidence="8">EamA family transporter</fullName>
    </submittedName>
</protein>
<dbReference type="InterPro" id="IPR000620">
    <property type="entry name" value="EamA_dom"/>
</dbReference>
<evidence type="ECO:0000256" key="1">
    <source>
        <dbReference type="ARBA" id="ARBA00004141"/>
    </source>
</evidence>
<feature type="transmembrane region" description="Helical" evidence="6">
    <location>
        <begin position="178"/>
        <end position="201"/>
    </location>
</feature>
<keyword evidence="3 6" id="KW-0812">Transmembrane</keyword>
<comment type="subcellular location">
    <subcellularLocation>
        <location evidence="1">Membrane</location>
        <topology evidence="1">Multi-pass membrane protein</topology>
    </subcellularLocation>
</comment>
<keyword evidence="5 6" id="KW-0472">Membrane</keyword>
<feature type="transmembrane region" description="Helical" evidence="6">
    <location>
        <begin position="213"/>
        <end position="234"/>
    </location>
</feature>
<evidence type="ECO:0000256" key="5">
    <source>
        <dbReference type="ARBA" id="ARBA00023136"/>
    </source>
</evidence>
<feature type="domain" description="EamA" evidence="7">
    <location>
        <begin position="9"/>
        <end position="138"/>
    </location>
</feature>
<dbReference type="InterPro" id="IPR037185">
    <property type="entry name" value="EmrE-like"/>
</dbReference>
<dbReference type="EMBL" id="JAUYVI010000004">
    <property type="protein sequence ID" value="MDQ7248549.1"/>
    <property type="molecule type" value="Genomic_DNA"/>
</dbReference>
<organism evidence="8 9">
    <name type="scientific">Dongia sedimenti</name>
    <dbReference type="NCBI Taxonomy" id="3064282"/>
    <lineage>
        <taxon>Bacteria</taxon>
        <taxon>Pseudomonadati</taxon>
        <taxon>Pseudomonadota</taxon>
        <taxon>Alphaproteobacteria</taxon>
        <taxon>Rhodospirillales</taxon>
        <taxon>Dongiaceae</taxon>
        <taxon>Dongia</taxon>
    </lineage>
</organism>
<comment type="similarity">
    <text evidence="2">Belongs to the EamA transporter family.</text>
</comment>
<dbReference type="RefSeq" id="WP_379956027.1">
    <property type="nucleotide sequence ID" value="NZ_JAUYVI010000004.1"/>
</dbReference>
<dbReference type="Gene3D" id="1.10.3730.20">
    <property type="match status" value="2"/>
</dbReference>
<feature type="transmembrane region" description="Helical" evidence="6">
    <location>
        <begin position="36"/>
        <end position="57"/>
    </location>
</feature>
<accession>A0ABU0YLD9</accession>
<evidence type="ECO:0000313" key="8">
    <source>
        <dbReference type="EMBL" id="MDQ7248549.1"/>
    </source>
</evidence>
<feature type="transmembrane region" description="Helical" evidence="6">
    <location>
        <begin position="272"/>
        <end position="288"/>
    </location>
</feature>
<keyword evidence="9" id="KW-1185">Reference proteome</keyword>
<name>A0ABU0YLD9_9PROT</name>
<evidence type="ECO:0000259" key="7">
    <source>
        <dbReference type="Pfam" id="PF00892"/>
    </source>
</evidence>
<feature type="transmembrane region" description="Helical" evidence="6">
    <location>
        <begin position="122"/>
        <end position="140"/>
    </location>
</feature>
<dbReference type="SUPFAM" id="SSF103481">
    <property type="entry name" value="Multidrug resistance efflux transporter EmrE"/>
    <property type="match status" value="2"/>
</dbReference>
<dbReference type="Proteomes" id="UP001230156">
    <property type="component" value="Unassembled WGS sequence"/>
</dbReference>
<proteinExistence type="inferred from homology"/>
<evidence type="ECO:0000256" key="6">
    <source>
        <dbReference type="SAM" id="Phobius"/>
    </source>
</evidence>
<gene>
    <name evidence="8" type="ORF">Q8A70_12765</name>
</gene>
<evidence type="ECO:0000313" key="9">
    <source>
        <dbReference type="Proteomes" id="UP001230156"/>
    </source>
</evidence>
<keyword evidence="4 6" id="KW-1133">Transmembrane helix</keyword>
<dbReference type="InterPro" id="IPR050638">
    <property type="entry name" value="AA-Vitamin_Transporters"/>
</dbReference>
<feature type="transmembrane region" description="Helical" evidence="6">
    <location>
        <begin position="69"/>
        <end position="91"/>
    </location>
</feature>